<evidence type="ECO:0000313" key="6">
    <source>
        <dbReference type="Proteomes" id="UP000184268"/>
    </source>
</evidence>
<evidence type="ECO:0000313" key="5">
    <source>
        <dbReference type="EMBL" id="SHI01434.1"/>
    </source>
</evidence>
<keyword evidence="6" id="KW-1185">Reference proteome</keyword>
<dbReference type="SUPFAM" id="SSF48695">
    <property type="entry name" value="Multiheme cytochromes"/>
    <property type="match status" value="1"/>
</dbReference>
<reference evidence="5 6" key="1">
    <citation type="submission" date="2016-11" db="EMBL/GenBank/DDBJ databases">
        <authorList>
            <person name="Jaros S."/>
            <person name="Januszkiewicz K."/>
            <person name="Wedrychowicz H."/>
        </authorList>
    </citation>
    <scope>NUCLEOTIDE SEQUENCE [LARGE SCALE GENOMIC DNA]</scope>
    <source>
        <strain evidence="5 6">DSM 16917</strain>
    </source>
</reference>
<protein>
    <submittedName>
        <fullName evidence="5">Decaheme c-type cytochrome, OmcA/MtrC family</fullName>
    </submittedName>
</protein>
<dbReference type="Pfam" id="PF22113">
    <property type="entry name" value="Mtrc-MtrF_II-IV_dom"/>
    <property type="match status" value="2"/>
</dbReference>
<evidence type="ECO:0000259" key="4">
    <source>
        <dbReference type="Pfam" id="PF22113"/>
    </source>
</evidence>
<dbReference type="InterPro" id="IPR051829">
    <property type="entry name" value="Multiheme_Cytochr_ET"/>
</dbReference>
<feature type="signal peptide" evidence="3">
    <location>
        <begin position="1"/>
        <end position="23"/>
    </location>
</feature>
<name>A0A1M5XPG5_9GAMM</name>
<evidence type="ECO:0000256" key="3">
    <source>
        <dbReference type="SAM" id="SignalP"/>
    </source>
</evidence>
<dbReference type="EMBL" id="FQXG01000006">
    <property type="protein sequence ID" value="SHI01434.1"/>
    <property type="molecule type" value="Genomic_DNA"/>
</dbReference>
<dbReference type="PROSITE" id="PS51257">
    <property type="entry name" value="PROKAR_LIPOPROTEIN"/>
    <property type="match status" value="1"/>
</dbReference>
<dbReference type="AlphaFoldDB" id="A0A1M5XPG5"/>
<feature type="chain" id="PRO_5009915036" evidence="3">
    <location>
        <begin position="24"/>
        <end position="796"/>
    </location>
</feature>
<proteinExistence type="predicted"/>
<sequence length="796" mass="86443">MMNKSKVGWLVASALAIGLAGCADDGKDGSGGAAGPEGPQGPDGNPGSPVATVADKLDFSILETGINDKGQLVATVKVTNEQGLAVIKMPDMYYVTGQMTAEGERGQRQMFERGNCNVDCLEEIGDGTYTLTAPGILADFEHYQAEAAKLFYVMDFKKGTGIEIPQLGSFNGTGGAAHYFMEDGSEVALQKAMVATESCHSCHTDIAHTHSMPAYTGVHFNDDLTSCLVCHADEGANSKGVISERIHRWHTGLPKGYVTPGYDCTACHVSEATEALPQGADWLATSTDDRACLSCHTESHQIDNCASCHDVASKHLSPLAAKEKARNSYSFKVVEASWTPTTDSRGLYAWVKDSDGKPAYFDKDGNPWVSDDKYYMRDNGEITRADHLYNTAEVRFTVEILDAEGKPVAEAPKSGDIFQHARVTLTYGMENDYVHLTRDAYIDHAENRPNGRLSRRGNHTVSFNYLGKTPVAEDKAKGLYTYVISGEFDRGESKVVGGDDYIIQSGGATGLVIPTGMEGQSALIATEAVMYYDPQTGAPTVGGDHVERQISHYTFFNQDGLLEQQDWRRQVVSNDNCASCHGERVYGYHGRRNDLEQQCQACHFPSNTEWDGVHMDNVFAPQDPVQDHISWNIYVHALHAQKREEQQADGVSWPGLADGSVAAGSKDAYRVFTYPARLSDCAQCHVAGSVRLDLVERISPVLTRKDYAMGDDFDPATPIPVYATSPASATCWSCHGGADKEGVKAHMELNGGVFELLLDDTNSTWDGDAIVDIAFPTREACSACHTPTKLEAAHAF</sequence>
<dbReference type="PANTHER" id="PTHR35038">
    <property type="entry name" value="DISSIMILATORY SULFITE REDUCTASE SIRA"/>
    <property type="match status" value="1"/>
</dbReference>
<evidence type="ECO:0000256" key="2">
    <source>
        <dbReference type="SAM" id="MobiDB-lite"/>
    </source>
</evidence>
<feature type="region of interest" description="Disordered" evidence="2">
    <location>
        <begin position="27"/>
        <end position="49"/>
    </location>
</feature>
<evidence type="ECO:0000256" key="1">
    <source>
        <dbReference type="ARBA" id="ARBA00022729"/>
    </source>
</evidence>
<feature type="domain" description="Outer membrane cytochrome MtrC/MtrF-like" evidence="4">
    <location>
        <begin position="569"/>
        <end position="794"/>
    </location>
</feature>
<dbReference type="STRING" id="299255.SAMN02745129_3563"/>
<keyword evidence="1 3" id="KW-0732">Signal</keyword>
<accession>A0A1M5XPG5</accession>
<dbReference type="InterPro" id="IPR036280">
    <property type="entry name" value="Multihaem_cyt_sf"/>
</dbReference>
<feature type="domain" description="Outer membrane cytochrome MtrC/MtrF-like" evidence="4">
    <location>
        <begin position="191"/>
        <end position="319"/>
    </location>
</feature>
<organism evidence="5 6">
    <name type="scientific">Ferrimonas marina</name>
    <dbReference type="NCBI Taxonomy" id="299255"/>
    <lineage>
        <taxon>Bacteria</taxon>
        <taxon>Pseudomonadati</taxon>
        <taxon>Pseudomonadota</taxon>
        <taxon>Gammaproteobacteria</taxon>
        <taxon>Alteromonadales</taxon>
        <taxon>Ferrimonadaceae</taxon>
        <taxon>Ferrimonas</taxon>
    </lineage>
</organism>
<dbReference type="InterPro" id="IPR054337">
    <property type="entry name" value="Mtrc-MtrF-like_dom_II/IV"/>
</dbReference>
<dbReference type="Proteomes" id="UP000184268">
    <property type="component" value="Unassembled WGS sequence"/>
</dbReference>
<gene>
    <name evidence="5" type="ORF">SAMN02745129_3563</name>
</gene>